<accession>A0A938X7D9</accession>
<dbReference type="PANTHER" id="PTHR16301">
    <property type="entry name" value="IMPACT-RELATED"/>
    <property type="match status" value="1"/>
</dbReference>
<dbReference type="InterPro" id="IPR020568">
    <property type="entry name" value="Ribosomal_Su5_D2-typ_SF"/>
</dbReference>
<dbReference type="SUPFAM" id="SSF54211">
    <property type="entry name" value="Ribosomal protein S5 domain 2-like"/>
    <property type="match status" value="1"/>
</dbReference>
<dbReference type="Gene3D" id="3.30.70.240">
    <property type="match status" value="1"/>
</dbReference>
<dbReference type="InterPro" id="IPR023582">
    <property type="entry name" value="Impact"/>
</dbReference>
<evidence type="ECO:0000259" key="2">
    <source>
        <dbReference type="Pfam" id="PF01205"/>
    </source>
</evidence>
<reference evidence="4" key="2">
    <citation type="journal article" date="2021" name="Sci. Rep.">
        <title>The distribution of antibiotic resistance genes in chicken gut microbiota commensals.</title>
        <authorList>
            <person name="Juricova H."/>
            <person name="Matiasovicova J."/>
            <person name="Kubasova T."/>
            <person name="Cejkova D."/>
            <person name="Rychlik I."/>
        </authorList>
    </citation>
    <scope>NUCLEOTIDE SEQUENCE</scope>
    <source>
        <strain evidence="4">An559</strain>
    </source>
</reference>
<keyword evidence="5" id="KW-1185">Reference proteome</keyword>
<dbReference type="GO" id="GO:0006446">
    <property type="term" value="P:regulation of translational initiation"/>
    <property type="evidence" value="ECO:0007669"/>
    <property type="project" value="TreeGrafter"/>
</dbReference>
<dbReference type="InterPro" id="IPR001498">
    <property type="entry name" value="Impact_N"/>
</dbReference>
<gene>
    <name evidence="4" type="ORF">H6A12_02410</name>
</gene>
<dbReference type="Pfam" id="PF01205">
    <property type="entry name" value="Impact_N"/>
    <property type="match status" value="1"/>
</dbReference>
<proteinExistence type="inferred from homology"/>
<name>A0A938X7D9_9FIRM</name>
<comment type="similarity">
    <text evidence="1">Belongs to the IMPACT family.</text>
</comment>
<evidence type="ECO:0000259" key="3">
    <source>
        <dbReference type="Pfam" id="PF09186"/>
    </source>
</evidence>
<feature type="domain" description="Impact N-terminal" evidence="2">
    <location>
        <begin position="42"/>
        <end position="145"/>
    </location>
</feature>
<dbReference type="GO" id="GO:0005737">
    <property type="term" value="C:cytoplasm"/>
    <property type="evidence" value="ECO:0007669"/>
    <property type="project" value="TreeGrafter"/>
</dbReference>
<dbReference type="Proteomes" id="UP000774750">
    <property type="component" value="Unassembled WGS sequence"/>
</dbReference>
<sequence length="231" mass="25690">MQNPASLSVCYGIKNRSKKQEAVRVTSYKTIKEAATAEFVERKSRFIGHIAPVKTEEEAQAFVAKISKEHWNATHNVYAYVIREGQISRCSDNGEPQGTAGVPTLDVLQKEGLTDVCVVVTRYFGGILLGTGGLVRAYSHGAKIAVDAAHVMHMAPCIRMTVRCEYGFYGKLTYLLPDYQIRVEDSVFAEDVTLTLIIRKDRYEPFEKALTELSNGQVSPVVADTFFDDMP</sequence>
<dbReference type="Pfam" id="PF09186">
    <property type="entry name" value="DUF1949"/>
    <property type="match status" value="1"/>
</dbReference>
<dbReference type="InterPro" id="IPR015269">
    <property type="entry name" value="UPF0029_Impact_C"/>
</dbReference>
<evidence type="ECO:0000313" key="4">
    <source>
        <dbReference type="EMBL" id="MBM6920014.1"/>
    </source>
</evidence>
<comment type="caution">
    <text evidence="4">The sequence shown here is derived from an EMBL/GenBank/DDBJ whole genome shotgun (WGS) entry which is preliminary data.</text>
</comment>
<reference evidence="4" key="1">
    <citation type="submission" date="2020-08" db="EMBL/GenBank/DDBJ databases">
        <authorList>
            <person name="Cejkova D."/>
            <person name="Kubasova T."/>
            <person name="Jahodarova E."/>
            <person name="Rychlik I."/>
        </authorList>
    </citation>
    <scope>NUCLEOTIDE SEQUENCE</scope>
    <source>
        <strain evidence="4">An559</strain>
    </source>
</reference>
<dbReference type="Gene3D" id="3.30.230.30">
    <property type="entry name" value="Impact, N-terminal domain"/>
    <property type="match status" value="1"/>
</dbReference>
<protein>
    <submittedName>
        <fullName evidence="4">YigZ family protein</fullName>
    </submittedName>
</protein>
<dbReference type="InterPro" id="IPR015796">
    <property type="entry name" value="Impact_YigZ-like"/>
</dbReference>
<dbReference type="EMBL" id="JACJKY010000003">
    <property type="protein sequence ID" value="MBM6920014.1"/>
    <property type="molecule type" value="Genomic_DNA"/>
</dbReference>
<dbReference type="NCBIfam" id="TIGR00257">
    <property type="entry name" value="IMPACT_YIGZ"/>
    <property type="match status" value="1"/>
</dbReference>
<dbReference type="SUPFAM" id="SSF54980">
    <property type="entry name" value="EF-G C-terminal domain-like"/>
    <property type="match status" value="1"/>
</dbReference>
<dbReference type="InterPro" id="IPR035647">
    <property type="entry name" value="EFG_III/V"/>
</dbReference>
<dbReference type="InterPro" id="IPR036956">
    <property type="entry name" value="Impact_N_sf"/>
</dbReference>
<feature type="domain" description="UPF0029" evidence="3">
    <location>
        <begin position="162"/>
        <end position="217"/>
    </location>
</feature>
<evidence type="ECO:0000313" key="5">
    <source>
        <dbReference type="Proteomes" id="UP000774750"/>
    </source>
</evidence>
<dbReference type="AlphaFoldDB" id="A0A938X7D9"/>
<evidence type="ECO:0000256" key="1">
    <source>
        <dbReference type="ARBA" id="ARBA00007665"/>
    </source>
</evidence>
<organism evidence="4 5">
    <name type="scientific">Merdimmobilis hominis</name>
    <dbReference type="NCBI Taxonomy" id="2897707"/>
    <lineage>
        <taxon>Bacteria</taxon>
        <taxon>Bacillati</taxon>
        <taxon>Bacillota</taxon>
        <taxon>Clostridia</taxon>
        <taxon>Eubacteriales</taxon>
        <taxon>Oscillospiraceae</taxon>
        <taxon>Merdimmobilis</taxon>
    </lineage>
</organism>
<dbReference type="PANTHER" id="PTHR16301:SF20">
    <property type="entry name" value="IMPACT FAMILY MEMBER YIGZ"/>
    <property type="match status" value="1"/>
</dbReference>